<accession>A0A6G5QIL9</accession>
<keyword evidence="1" id="KW-1133">Transmembrane helix</keyword>
<evidence type="ECO:0000313" key="2">
    <source>
        <dbReference type="EMBL" id="QCD45427.1"/>
    </source>
</evidence>
<feature type="transmembrane region" description="Helical" evidence="1">
    <location>
        <begin position="16"/>
        <end position="37"/>
    </location>
</feature>
<keyword evidence="3" id="KW-1185">Reference proteome</keyword>
<keyword evidence="1" id="KW-0812">Transmembrane</keyword>
<dbReference type="AlphaFoldDB" id="A0A6G5QIL9"/>
<organism evidence="2 3">
    <name type="scientific">Campylobacter mucosalis CCUG 21559</name>
    <dbReference type="NCBI Taxonomy" id="1032067"/>
    <lineage>
        <taxon>Bacteria</taxon>
        <taxon>Pseudomonadati</taxon>
        <taxon>Campylobacterota</taxon>
        <taxon>Epsilonproteobacteria</taxon>
        <taxon>Campylobacterales</taxon>
        <taxon>Campylobacteraceae</taxon>
        <taxon>Campylobacter</taxon>
    </lineage>
</organism>
<dbReference type="Proteomes" id="UP000503264">
    <property type="component" value="Chromosome"/>
</dbReference>
<evidence type="ECO:0000256" key="1">
    <source>
        <dbReference type="SAM" id="Phobius"/>
    </source>
</evidence>
<reference evidence="2 3" key="1">
    <citation type="submission" date="2016-07" db="EMBL/GenBank/DDBJ databases">
        <title>Comparative genomics of the Campylobacter concisus group.</title>
        <authorList>
            <person name="Miller W.G."/>
            <person name="Yee E."/>
            <person name="Chapman M.H."/>
            <person name="Huynh S."/>
            <person name="Bono J.L."/>
            <person name="On S.L.W."/>
            <person name="StLeger J."/>
            <person name="Foster G."/>
            <person name="Parker C.T."/>
        </authorList>
    </citation>
    <scope>NUCLEOTIDE SEQUENCE [LARGE SCALE GENOMIC DNA]</scope>
    <source>
        <strain evidence="2 3">CCUG 21559</strain>
    </source>
</reference>
<proteinExistence type="predicted"/>
<keyword evidence="1" id="KW-0472">Membrane</keyword>
<dbReference type="EMBL" id="CP012542">
    <property type="protein sequence ID" value="QCD45427.1"/>
    <property type="molecule type" value="Genomic_DNA"/>
</dbReference>
<gene>
    <name evidence="2" type="ORF">CMUC_1678</name>
</gene>
<sequence length="165" mass="18988">MHILNVKFAQNFNMRIFFAVLLLLVFLSLLVALVFLVKKLLKHRSDTINLENFSTQTKTQIEQKSFSINDLLLIASKPETTTNELFDASRYFVQNLIIPPKDSSDLSEEAKKYLSFILLVSSHKNTNAKLISFLSTEAKKKNPAYTVEIETYENQGIESRKVRKK</sequence>
<evidence type="ECO:0000313" key="3">
    <source>
        <dbReference type="Proteomes" id="UP000503264"/>
    </source>
</evidence>
<protein>
    <submittedName>
        <fullName evidence="2">Uncharacterized protein</fullName>
    </submittedName>
</protein>
<name>A0A6G5QIL9_9BACT</name>